<reference evidence="7 8" key="1">
    <citation type="submission" date="2015-02" db="EMBL/GenBank/DDBJ databases">
        <title>Draft genome sequence of Aspergillus parasiticus SU-1.</title>
        <authorList>
            <person name="Yu J."/>
            <person name="Fedorova N."/>
            <person name="Yin Y."/>
            <person name="Losada L."/>
            <person name="Zafar N."/>
            <person name="Taujale R."/>
            <person name="Ehrlich K.C."/>
            <person name="Bhatnagar D."/>
            <person name="Cleveland T.E."/>
            <person name="Bennett J.W."/>
            <person name="Nierman W.C."/>
        </authorList>
    </citation>
    <scope>NUCLEOTIDE SEQUENCE [LARGE SCALE GENOMIC DNA]</scope>
    <source>
        <strain evidence="8">ATCC 56775 / NRRL 5862 / SRRC 143 / SU-1</strain>
    </source>
</reference>
<name>A0A0F0I274_ASPPU</name>
<dbReference type="PANTHER" id="PTHR13789">
    <property type="entry name" value="MONOOXYGENASE"/>
    <property type="match status" value="1"/>
</dbReference>
<evidence type="ECO:0000313" key="7">
    <source>
        <dbReference type="EMBL" id="KJK61840.1"/>
    </source>
</evidence>
<gene>
    <name evidence="7" type="ORF">P875_00086751</name>
</gene>
<evidence type="ECO:0000313" key="8">
    <source>
        <dbReference type="Proteomes" id="UP000033540"/>
    </source>
</evidence>
<evidence type="ECO:0000256" key="3">
    <source>
        <dbReference type="ARBA" id="ARBA00022827"/>
    </source>
</evidence>
<feature type="domain" description="FAD-binding" evidence="6">
    <location>
        <begin position="50"/>
        <end position="415"/>
    </location>
</feature>
<evidence type="ECO:0000256" key="2">
    <source>
        <dbReference type="ARBA" id="ARBA00022630"/>
    </source>
</evidence>
<keyword evidence="5" id="KW-0503">Monooxygenase</keyword>
<dbReference type="EMBL" id="JZEE01000660">
    <property type="protein sequence ID" value="KJK61840.1"/>
    <property type="molecule type" value="Genomic_DNA"/>
</dbReference>
<evidence type="ECO:0000256" key="5">
    <source>
        <dbReference type="ARBA" id="ARBA00023033"/>
    </source>
</evidence>
<dbReference type="PANTHER" id="PTHR13789:SF306">
    <property type="entry name" value="HYDROXYLASE, PUTATIVE-RELATED"/>
    <property type="match status" value="1"/>
</dbReference>
<evidence type="ECO:0000256" key="1">
    <source>
        <dbReference type="ARBA" id="ARBA00007992"/>
    </source>
</evidence>
<dbReference type="PRINTS" id="PR00420">
    <property type="entry name" value="RNGMNOXGNASE"/>
</dbReference>
<protein>
    <submittedName>
        <fullName evidence="7">FAD binding domain protein</fullName>
    </submittedName>
</protein>
<accession>A0A0F0I274</accession>
<comment type="caution">
    <text evidence="7">The sequence shown here is derived from an EMBL/GenBank/DDBJ whole genome shotgun (WGS) entry which is preliminary data.</text>
</comment>
<dbReference type="Proteomes" id="UP000033540">
    <property type="component" value="Unassembled WGS sequence"/>
</dbReference>
<dbReference type="Gene3D" id="3.50.50.60">
    <property type="entry name" value="FAD/NAD(P)-binding domain"/>
    <property type="match status" value="1"/>
</dbReference>
<keyword evidence="3" id="KW-0274">FAD</keyword>
<evidence type="ECO:0000256" key="4">
    <source>
        <dbReference type="ARBA" id="ARBA00023002"/>
    </source>
</evidence>
<evidence type="ECO:0000259" key="6">
    <source>
        <dbReference type="Pfam" id="PF01494"/>
    </source>
</evidence>
<dbReference type="STRING" id="1403190.A0A0F0I274"/>
<dbReference type="GO" id="GO:0071949">
    <property type="term" value="F:FAD binding"/>
    <property type="evidence" value="ECO:0007669"/>
    <property type="project" value="InterPro"/>
</dbReference>
<dbReference type="InterPro" id="IPR050493">
    <property type="entry name" value="FAD-dep_Monooxygenase_BioMet"/>
</dbReference>
<proteinExistence type="inferred from homology"/>
<dbReference type="AlphaFoldDB" id="A0A0F0I274"/>
<keyword evidence="2" id="KW-0285">Flavoprotein</keyword>
<dbReference type="OrthoDB" id="420606at2759"/>
<dbReference type="GO" id="GO:0004497">
    <property type="term" value="F:monooxygenase activity"/>
    <property type="evidence" value="ECO:0007669"/>
    <property type="project" value="UniProtKB-KW"/>
</dbReference>
<dbReference type="Pfam" id="PF01494">
    <property type="entry name" value="FAD_binding_3"/>
    <property type="match status" value="1"/>
</dbReference>
<comment type="similarity">
    <text evidence="1">Belongs to the paxM FAD-dependent monooxygenase family.</text>
</comment>
<sequence>MVSSEGPGAAPSQRPLTMPTYPSNCLQFAKTLDGTLPTLPKPTSGPPALNILVVGAGLGGLVTAIALTQAGHKVTIYEQTAVLGEVGAGIQIPSNSARILFKLGLESYLKPYVTTPESISFRRWQNGKVIGKTRLIPDFVDNFHAPYYVIHRADFHSALCKKAEDMGIKIRLGARVVDYDSVLGSITLRDGTRHTGDLVVAVDGLSSPTMLVHNHAAKRMTGIKSVARNIILEGERMPFQKPGFAAYRAVVDVNRMRNDPEVSWILERPALNIWIGNSRHVMTYTIGAGRAFNMVLSHPDTSDPATWDAQTALQAMKTEFLGWDSVLTKIIGMVEKTIKWPLVSGSLLTRWTRDKLVILGDAAHAMLPYMSQGAAMAVEDGVALARSLSYMQSQEQLTEALTIFEKVRILRAGQMQEASLLNGQLWHFADGPLQEARDAAMAPEVEGLSFSHSPNQWSDPATQMWCYGYEAEREIDQAWAEREGSRKE</sequence>
<organism evidence="7 8">
    <name type="scientific">Aspergillus parasiticus (strain ATCC 56775 / NRRL 5862 / SRRC 143 / SU-1)</name>
    <dbReference type="NCBI Taxonomy" id="1403190"/>
    <lineage>
        <taxon>Eukaryota</taxon>
        <taxon>Fungi</taxon>
        <taxon>Dikarya</taxon>
        <taxon>Ascomycota</taxon>
        <taxon>Pezizomycotina</taxon>
        <taxon>Eurotiomycetes</taxon>
        <taxon>Eurotiomycetidae</taxon>
        <taxon>Eurotiales</taxon>
        <taxon>Aspergillaceae</taxon>
        <taxon>Aspergillus</taxon>
        <taxon>Aspergillus subgen. Circumdati</taxon>
    </lineage>
</organism>
<keyword evidence="4" id="KW-0560">Oxidoreductase</keyword>
<dbReference type="InterPro" id="IPR002938">
    <property type="entry name" value="FAD-bd"/>
</dbReference>
<dbReference type="SUPFAM" id="SSF54373">
    <property type="entry name" value="FAD-linked reductases, C-terminal domain"/>
    <property type="match status" value="1"/>
</dbReference>
<dbReference type="InterPro" id="IPR036188">
    <property type="entry name" value="FAD/NAD-bd_sf"/>
</dbReference>
<dbReference type="SUPFAM" id="SSF51905">
    <property type="entry name" value="FAD/NAD(P)-binding domain"/>
    <property type="match status" value="1"/>
</dbReference>